<dbReference type="EMBL" id="SUKA01000007">
    <property type="protein sequence ID" value="TJY62585.1"/>
    <property type="molecule type" value="Genomic_DNA"/>
</dbReference>
<dbReference type="OrthoDB" id="7058419at2"/>
<gene>
    <name evidence="2" type="ORF">FAZ19_19120</name>
</gene>
<keyword evidence="3" id="KW-1185">Reference proteome</keyword>
<name>A0A4U0GU55_9SPHI</name>
<sequence>MFINKFLRLIFTYILFTGCSSTQDCKEGINLLPMYGKLPKCAQQVKSDNDFLAHADKNFADRKTAALSYVDLGWDYFYKNDLETSMKRFNQAWLLDSLNADVYWGFGNLLGKKNELEASIHFFEQSLKLNPDNSRVYESLATSYGHLFEATKEQNILDKAIESLRKANTLDEDNPRILAQLTAAYSYFLQKDSANKYLNLTDKIDPKAVPTEVRELLKQK</sequence>
<evidence type="ECO:0000256" key="1">
    <source>
        <dbReference type="PROSITE-ProRule" id="PRU00339"/>
    </source>
</evidence>
<organism evidence="2 3">
    <name type="scientific">Sphingobacterium alkalisoli</name>
    <dbReference type="NCBI Taxonomy" id="1874115"/>
    <lineage>
        <taxon>Bacteria</taxon>
        <taxon>Pseudomonadati</taxon>
        <taxon>Bacteroidota</taxon>
        <taxon>Sphingobacteriia</taxon>
        <taxon>Sphingobacteriales</taxon>
        <taxon>Sphingobacteriaceae</taxon>
        <taxon>Sphingobacterium</taxon>
    </lineage>
</organism>
<dbReference type="AlphaFoldDB" id="A0A4U0GU55"/>
<dbReference type="PROSITE" id="PS51257">
    <property type="entry name" value="PROKAR_LIPOPROTEIN"/>
    <property type="match status" value="1"/>
</dbReference>
<evidence type="ECO:0000313" key="2">
    <source>
        <dbReference type="EMBL" id="TJY62585.1"/>
    </source>
</evidence>
<evidence type="ECO:0000313" key="3">
    <source>
        <dbReference type="Proteomes" id="UP000309872"/>
    </source>
</evidence>
<comment type="caution">
    <text evidence="2">The sequence shown here is derived from an EMBL/GenBank/DDBJ whole genome shotgun (WGS) entry which is preliminary data.</text>
</comment>
<dbReference type="Gene3D" id="1.25.40.10">
    <property type="entry name" value="Tetratricopeptide repeat domain"/>
    <property type="match status" value="1"/>
</dbReference>
<dbReference type="InterPro" id="IPR019734">
    <property type="entry name" value="TPR_rpt"/>
</dbReference>
<dbReference type="SMART" id="SM00028">
    <property type="entry name" value="TPR"/>
    <property type="match status" value="3"/>
</dbReference>
<dbReference type="Pfam" id="PF13181">
    <property type="entry name" value="TPR_8"/>
    <property type="match status" value="1"/>
</dbReference>
<dbReference type="InterPro" id="IPR011990">
    <property type="entry name" value="TPR-like_helical_dom_sf"/>
</dbReference>
<dbReference type="PROSITE" id="PS50005">
    <property type="entry name" value="TPR"/>
    <property type="match status" value="1"/>
</dbReference>
<proteinExistence type="predicted"/>
<dbReference type="RefSeq" id="WP_136822371.1">
    <property type="nucleotide sequence ID" value="NZ_BMJX01000007.1"/>
</dbReference>
<feature type="repeat" description="TPR" evidence="1">
    <location>
        <begin position="100"/>
        <end position="133"/>
    </location>
</feature>
<keyword evidence="1" id="KW-0802">TPR repeat</keyword>
<dbReference type="Proteomes" id="UP000309872">
    <property type="component" value="Unassembled WGS sequence"/>
</dbReference>
<accession>A0A4U0GU55</accession>
<protein>
    <submittedName>
        <fullName evidence="2">Uncharacterized protein</fullName>
    </submittedName>
</protein>
<dbReference type="SUPFAM" id="SSF48452">
    <property type="entry name" value="TPR-like"/>
    <property type="match status" value="1"/>
</dbReference>
<reference evidence="2 3" key="1">
    <citation type="submission" date="2019-04" db="EMBL/GenBank/DDBJ databases">
        <title>Sphingobacterium olei sp. nov., isolated from oil-contaminated soil.</title>
        <authorList>
            <person name="Liu B."/>
        </authorList>
    </citation>
    <scope>NUCLEOTIDE SEQUENCE [LARGE SCALE GENOMIC DNA]</scope>
    <source>
        <strain evidence="2 3">Y3L14</strain>
    </source>
</reference>